<reference evidence="2 3" key="1">
    <citation type="submission" date="2018-09" db="EMBL/GenBank/DDBJ databases">
        <title>Novel species of Cryobacterium.</title>
        <authorList>
            <person name="Liu Q."/>
            <person name="Xin Y.-H."/>
        </authorList>
    </citation>
    <scope>NUCLEOTIDE SEQUENCE [LARGE SCALE GENOMIC DNA]</scope>
    <source>
        <strain evidence="2 3">Hh39</strain>
    </source>
</reference>
<organism evidence="2 3">
    <name type="scientific">Cryobacterium melibiosiphilum</name>
    <dbReference type="NCBI Taxonomy" id="995039"/>
    <lineage>
        <taxon>Bacteria</taxon>
        <taxon>Bacillati</taxon>
        <taxon>Actinomycetota</taxon>
        <taxon>Actinomycetes</taxon>
        <taxon>Micrococcales</taxon>
        <taxon>Microbacteriaceae</taxon>
        <taxon>Cryobacterium</taxon>
    </lineage>
</organism>
<dbReference type="OrthoDB" id="5121882at2"/>
<feature type="transmembrane region" description="Helical" evidence="1">
    <location>
        <begin position="65"/>
        <end position="87"/>
    </location>
</feature>
<comment type="caution">
    <text evidence="2">The sequence shown here is derived from an EMBL/GenBank/DDBJ whole genome shotgun (WGS) entry which is preliminary data.</text>
</comment>
<dbReference type="RefSeq" id="WP_119976750.1">
    <property type="nucleotide sequence ID" value="NZ_JBHSQA010000002.1"/>
</dbReference>
<name>A0A3A5MGS2_9MICO</name>
<evidence type="ECO:0000313" key="2">
    <source>
        <dbReference type="EMBL" id="RJT84756.1"/>
    </source>
</evidence>
<sequence>MTSQTWWSAPAQALLITAVIASPAAGIAFGMAMVSAFASLGLLGVDRVVRRRLRLMTFPGPTGPLSLTILIAISAAVIAGFILAIVFEVHDQRFWLGVTASVGFVVALIGSVGYDLANARELRRAH</sequence>
<keyword evidence="1" id="KW-0472">Membrane</keyword>
<accession>A0A3A5MGS2</accession>
<dbReference type="EMBL" id="QZVS01000097">
    <property type="protein sequence ID" value="RJT84756.1"/>
    <property type="molecule type" value="Genomic_DNA"/>
</dbReference>
<keyword evidence="1" id="KW-1133">Transmembrane helix</keyword>
<evidence type="ECO:0000313" key="3">
    <source>
        <dbReference type="Proteomes" id="UP000272015"/>
    </source>
</evidence>
<proteinExistence type="predicted"/>
<feature type="transmembrane region" description="Helical" evidence="1">
    <location>
        <begin position="93"/>
        <end position="117"/>
    </location>
</feature>
<gene>
    <name evidence="2" type="ORF">D6T64_21670</name>
</gene>
<keyword evidence="1" id="KW-0812">Transmembrane</keyword>
<dbReference type="AlphaFoldDB" id="A0A3A5MGS2"/>
<dbReference type="Proteomes" id="UP000272015">
    <property type="component" value="Unassembled WGS sequence"/>
</dbReference>
<keyword evidence="3" id="KW-1185">Reference proteome</keyword>
<protein>
    <submittedName>
        <fullName evidence="2">Uncharacterized protein</fullName>
    </submittedName>
</protein>
<feature type="transmembrane region" description="Helical" evidence="1">
    <location>
        <begin position="12"/>
        <end position="45"/>
    </location>
</feature>
<evidence type="ECO:0000256" key="1">
    <source>
        <dbReference type="SAM" id="Phobius"/>
    </source>
</evidence>